<proteinExistence type="predicted"/>
<dbReference type="Pfam" id="PF01300">
    <property type="entry name" value="Sua5_yciO_yrdC"/>
    <property type="match status" value="1"/>
</dbReference>
<dbReference type="InterPro" id="IPR052532">
    <property type="entry name" value="SUA5_domain"/>
</dbReference>
<protein>
    <submittedName>
        <fullName evidence="2">Sua5/YciO/YrdC/YwlC family protein</fullName>
    </submittedName>
</protein>
<dbReference type="RefSeq" id="WP_044498166.1">
    <property type="nucleotide sequence ID" value="NZ_LK391969.1"/>
</dbReference>
<accession>A0A078M2Q2</accession>
<dbReference type="Gene3D" id="3.90.870.10">
    <property type="entry name" value="DHBP synthase"/>
    <property type="match status" value="1"/>
</dbReference>
<dbReference type="OrthoDB" id="9781656at2"/>
<dbReference type="AlphaFoldDB" id="A0A078M2Q2"/>
<evidence type="ECO:0000313" key="2">
    <source>
        <dbReference type="EMBL" id="CEA01663.1"/>
    </source>
</evidence>
<name>A0A078M2Q2_9PSED</name>
<dbReference type="InterPro" id="IPR017945">
    <property type="entry name" value="DHBP_synth_RibB-like_a/b_dom"/>
</dbReference>
<organism evidence="2">
    <name type="scientific">Pseudomonas saudimassiliensis</name>
    <dbReference type="NCBI Taxonomy" id="1461581"/>
    <lineage>
        <taxon>Bacteria</taxon>
        <taxon>Pseudomonadati</taxon>
        <taxon>Pseudomonadota</taxon>
        <taxon>Gammaproteobacteria</taxon>
        <taxon>Pseudomonadales</taxon>
        <taxon>Pseudomonadaceae</taxon>
        <taxon>Pseudomonas</taxon>
    </lineage>
</organism>
<gene>
    <name evidence="2" type="ORF">BN1049_00491</name>
</gene>
<dbReference type="PROSITE" id="PS51163">
    <property type="entry name" value="YRDC"/>
    <property type="match status" value="1"/>
</dbReference>
<dbReference type="PANTHER" id="PTHR42828:SF3">
    <property type="entry name" value="THREONYLCARBAMOYL-AMP SYNTHASE"/>
    <property type="match status" value="1"/>
</dbReference>
<evidence type="ECO:0000259" key="1">
    <source>
        <dbReference type="PROSITE" id="PS51163"/>
    </source>
</evidence>
<dbReference type="EMBL" id="LK391969">
    <property type="protein sequence ID" value="CEF25584.1"/>
    <property type="molecule type" value="Genomic_DNA"/>
</dbReference>
<dbReference type="NCBIfam" id="TIGR00057">
    <property type="entry name" value="L-threonylcarbamoyladenylate synthase"/>
    <property type="match status" value="1"/>
</dbReference>
<feature type="domain" description="YrdC-like" evidence="1">
    <location>
        <begin position="14"/>
        <end position="200"/>
    </location>
</feature>
<sequence length="210" mass="23379">MSQYFQIHPDNPQARLISQAVEVVRDGGVIAYPTDSAYALGCHLGDKNALERIRRLRQLDDKHNFTLVCRDLSELGVYAKVDNATFRLLKNNTPGPYTFILHATTEVPRRLLHPKRRTIGLRIPDHPLTLAMLEALGEPLMSVTLMLPGDSLPLTDPEDIRERLGKQVDLIIDGGACTIEPTTVVALLNGEIEVRRIGRGDPEPFGVSRE</sequence>
<dbReference type="SUPFAM" id="SSF55821">
    <property type="entry name" value="YrdC/RibB"/>
    <property type="match status" value="1"/>
</dbReference>
<dbReference type="EMBL" id="LM997413">
    <property type="protein sequence ID" value="CEA01663.1"/>
    <property type="molecule type" value="Genomic_DNA"/>
</dbReference>
<dbReference type="PANTHER" id="PTHR42828">
    <property type="entry name" value="DHBP SYNTHASE RIBB-LIKE ALPHA/BETA DOMAIN-CONTAINING PROTEIN"/>
    <property type="match status" value="1"/>
</dbReference>
<reference evidence="2" key="1">
    <citation type="submission" date="2014-07" db="EMBL/GenBank/DDBJ databases">
        <authorList>
            <person name="Urmite Genomes Urmite Genomes"/>
        </authorList>
    </citation>
    <scope>NUCLEOTIDE SEQUENCE</scope>
    <source>
        <strain evidence="2">12M76_air</strain>
    </source>
</reference>
<dbReference type="GO" id="GO:0003725">
    <property type="term" value="F:double-stranded RNA binding"/>
    <property type="evidence" value="ECO:0007669"/>
    <property type="project" value="InterPro"/>
</dbReference>
<dbReference type="InterPro" id="IPR006070">
    <property type="entry name" value="Sua5-like_dom"/>
</dbReference>
<dbReference type="PATRIC" id="fig|1461581.3.peg.483"/>